<organism evidence="2 3">
    <name type="scientific">Panicum miliaceum</name>
    <name type="common">Proso millet</name>
    <name type="synonym">Broomcorn millet</name>
    <dbReference type="NCBI Taxonomy" id="4540"/>
    <lineage>
        <taxon>Eukaryota</taxon>
        <taxon>Viridiplantae</taxon>
        <taxon>Streptophyta</taxon>
        <taxon>Embryophyta</taxon>
        <taxon>Tracheophyta</taxon>
        <taxon>Spermatophyta</taxon>
        <taxon>Magnoliopsida</taxon>
        <taxon>Liliopsida</taxon>
        <taxon>Poales</taxon>
        <taxon>Poaceae</taxon>
        <taxon>PACMAD clade</taxon>
        <taxon>Panicoideae</taxon>
        <taxon>Panicodae</taxon>
        <taxon>Paniceae</taxon>
        <taxon>Panicinae</taxon>
        <taxon>Panicum</taxon>
        <taxon>Panicum sect. Panicum</taxon>
    </lineage>
</organism>
<comment type="caution">
    <text evidence="2">The sequence shown here is derived from an EMBL/GenBank/DDBJ whole genome shotgun (WGS) entry which is preliminary data.</text>
</comment>
<name>A0A3L6R5Q3_PANMI</name>
<dbReference type="OrthoDB" id="784337at2759"/>
<proteinExistence type="predicted"/>
<evidence type="ECO:0000313" key="3">
    <source>
        <dbReference type="Proteomes" id="UP000275267"/>
    </source>
</evidence>
<dbReference type="AlphaFoldDB" id="A0A3L6R5Q3"/>
<dbReference type="PANTHER" id="PTHR47491">
    <property type="entry name" value="CAP-GLY DOMAIN LINKER"/>
    <property type="match status" value="1"/>
</dbReference>
<reference evidence="3" key="1">
    <citation type="journal article" date="2019" name="Nat. Commun.">
        <title>The genome of broomcorn millet.</title>
        <authorList>
            <person name="Zou C."/>
            <person name="Miki D."/>
            <person name="Li D."/>
            <person name="Tang Q."/>
            <person name="Xiao L."/>
            <person name="Rajput S."/>
            <person name="Deng P."/>
            <person name="Jia W."/>
            <person name="Huang R."/>
            <person name="Zhang M."/>
            <person name="Sun Y."/>
            <person name="Hu J."/>
            <person name="Fu X."/>
            <person name="Schnable P.S."/>
            <person name="Li F."/>
            <person name="Zhang H."/>
            <person name="Feng B."/>
            <person name="Zhu X."/>
            <person name="Liu R."/>
            <person name="Schnable J.C."/>
            <person name="Zhu J.-K."/>
            <person name="Zhang H."/>
        </authorList>
    </citation>
    <scope>NUCLEOTIDE SEQUENCE [LARGE SCALE GENOMIC DNA]</scope>
</reference>
<sequence>MRYNRISKKSAKELAALRGTLKTVTEERDLSWQEAKQLRRNISIMQNEVVSLKKKIEALDEDMLLKEGQITILQDSIEKPFDIICSPRSMREFGME</sequence>
<dbReference type="PANTHER" id="PTHR47491:SF3">
    <property type="entry name" value="OS07G0686400 PROTEIN"/>
    <property type="match status" value="1"/>
</dbReference>
<evidence type="ECO:0000256" key="1">
    <source>
        <dbReference type="SAM" id="Coils"/>
    </source>
</evidence>
<feature type="coiled-coil region" evidence="1">
    <location>
        <begin position="35"/>
        <end position="62"/>
    </location>
</feature>
<keyword evidence="1" id="KW-0175">Coiled coil</keyword>
<dbReference type="Proteomes" id="UP000275267">
    <property type="component" value="Unassembled WGS sequence"/>
</dbReference>
<accession>A0A3L6R5Q3</accession>
<gene>
    <name evidence="2" type="ORF">C2845_PM06G04970</name>
</gene>
<protein>
    <submittedName>
        <fullName evidence="2">Uncharacterized protein</fullName>
    </submittedName>
</protein>
<evidence type="ECO:0000313" key="2">
    <source>
        <dbReference type="EMBL" id="RLM98196.1"/>
    </source>
</evidence>
<dbReference type="EMBL" id="PQIB02000009">
    <property type="protein sequence ID" value="RLM98196.1"/>
    <property type="molecule type" value="Genomic_DNA"/>
</dbReference>
<dbReference type="STRING" id="4540.A0A3L6R5Q3"/>
<keyword evidence="3" id="KW-1185">Reference proteome</keyword>